<comment type="similarity">
    <text evidence="6 15">Belongs to the dihydroorotate dehydrogenase family. Type 2 subfamily.</text>
</comment>
<evidence type="ECO:0000256" key="3">
    <source>
        <dbReference type="ARBA" id="ARBA00004370"/>
    </source>
</evidence>
<organism evidence="17 18">
    <name type="scientific">Thermoactinomyces mirandus</name>
    <dbReference type="NCBI Taxonomy" id="2756294"/>
    <lineage>
        <taxon>Bacteria</taxon>
        <taxon>Bacillati</taxon>
        <taxon>Bacillota</taxon>
        <taxon>Bacilli</taxon>
        <taxon>Bacillales</taxon>
        <taxon>Thermoactinomycetaceae</taxon>
        <taxon>Thermoactinomyces</taxon>
    </lineage>
</organism>
<dbReference type="UniPathway" id="UPA00070">
    <property type="reaction ID" value="UER00945"/>
</dbReference>
<feature type="active site" description="Nucleophile" evidence="15">
    <location>
        <position position="180"/>
    </location>
</feature>
<feature type="binding site" evidence="15">
    <location>
        <position position="70"/>
    </location>
    <ligand>
        <name>substrate</name>
    </ligand>
</feature>
<evidence type="ECO:0000256" key="1">
    <source>
        <dbReference type="ARBA" id="ARBA00003125"/>
    </source>
</evidence>
<evidence type="ECO:0000313" key="18">
    <source>
        <dbReference type="Proteomes" id="UP000538292"/>
    </source>
</evidence>
<feature type="binding site" evidence="15">
    <location>
        <begin position="66"/>
        <end position="70"/>
    </location>
    <ligand>
        <name>FMN</name>
        <dbReference type="ChEBI" id="CHEBI:58210"/>
    </ligand>
</feature>
<dbReference type="GO" id="GO:0005886">
    <property type="term" value="C:plasma membrane"/>
    <property type="evidence" value="ECO:0007669"/>
    <property type="project" value="UniProtKB-SubCell"/>
</dbReference>
<comment type="subunit">
    <text evidence="7">Heterotetramer of 2 PyrK and 2 PyrD type B subunits.</text>
</comment>
<dbReference type="GO" id="GO:0044205">
    <property type="term" value="P:'de novo' UMP biosynthetic process"/>
    <property type="evidence" value="ECO:0007669"/>
    <property type="project" value="UniProtKB-UniRule"/>
</dbReference>
<comment type="cofactor">
    <cofactor evidence="15">
        <name>FMN</name>
        <dbReference type="ChEBI" id="CHEBI:58210"/>
    </cofactor>
    <text evidence="15">Binds 1 FMN per subunit.</text>
</comment>
<evidence type="ECO:0000256" key="11">
    <source>
        <dbReference type="ARBA" id="ARBA00023002"/>
    </source>
</evidence>
<evidence type="ECO:0000256" key="9">
    <source>
        <dbReference type="ARBA" id="ARBA00022643"/>
    </source>
</evidence>
<evidence type="ECO:0000256" key="10">
    <source>
        <dbReference type="ARBA" id="ARBA00022975"/>
    </source>
</evidence>
<feature type="binding site" evidence="15">
    <location>
        <position position="222"/>
    </location>
    <ligand>
        <name>FMN</name>
        <dbReference type="ChEBI" id="CHEBI:58210"/>
    </ligand>
</feature>
<dbReference type="InterPro" id="IPR001295">
    <property type="entry name" value="Dihydroorotate_DH_CS"/>
</dbReference>
<comment type="pathway">
    <text evidence="4">Pyrimidine metabolism; UMP biosynthesis via de novo pathway; orotate from (S)-dihydroorotate (NAD(+) route): step 1/1.</text>
</comment>
<protein>
    <recommendedName>
        <fullName evidence="15">Dihydroorotate dehydrogenase (quinone)</fullName>
        <ecNumber evidence="15">1.3.5.2</ecNumber>
    </recommendedName>
    <alternativeName>
        <fullName evidence="15">DHOdehase</fullName>
        <shortName evidence="15">DHOD</shortName>
        <shortName evidence="15">DHODase</shortName>
    </alternativeName>
    <alternativeName>
        <fullName evidence="15">Dihydroorotate oxidase</fullName>
    </alternativeName>
</protein>
<dbReference type="AlphaFoldDB" id="A0A7W1XU14"/>
<dbReference type="PANTHER" id="PTHR48109">
    <property type="entry name" value="DIHYDROOROTATE DEHYDROGENASE (QUINONE), MITOCHONDRIAL-RELATED"/>
    <property type="match status" value="1"/>
</dbReference>
<comment type="caution">
    <text evidence="17">The sequence shown here is derived from an EMBL/GenBank/DDBJ whole genome shotgun (WGS) entry which is preliminary data.</text>
</comment>
<feature type="binding site" evidence="15">
    <location>
        <position position="177"/>
    </location>
    <ligand>
        <name>substrate</name>
    </ligand>
</feature>
<dbReference type="EMBL" id="JACEOL010000043">
    <property type="protein sequence ID" value="MBA4603221.1"/>
    <property type="molecule type" value="Genomic_DNA"/>
</dbReference>
<proteinExistence type="inferred from homology"/>
<keyword evidence="11 15" id="KW-0560">Oxidoreductase</keyword>
<evidence type="ECO:0000256" key="8">
    <source>
        <dbReference type="ARBA" id="ARBA00022630"/>
    </source>
</evidence>
<comment type="function">
    <text evidence="2">Catalyzes the conversion of dihydroorotate to orotate with NAD(+) as electron acceptor.</text>
</comment>
<dbReference type="Gene3D" id="3.20.20.70">
    <property type="entry name" value="Aldolase class I"/>
    <property type="match status" value="1"/>
</dbReference>
<dbReference type="InterPro" id="IPR013785">
    <property type="entry name" value="Aldolase_TIM"/>
</dbReference>
<evidence type="ECO:0000256" key="2">
    <source>
        <dbReference type="ARBA" id="ARBA00003616"/>
    </source>
</evidence>
<feature type="binding site" evidence="15">
    <location>
        <position position="144"/>
    </location>
    <ligand>
        <name>FMN</name>
        <dbReference type="ChEBI" id="CHEBI:58210"/>
    </ligand>
</feature>
<keyword evidence="12 15" id="KW-0472">Membrane</keyword>
<comment type="function">
    <text evidence="1 15">Catalyzes the conversion of dihydroorotate to orotate with quinone as electron acceptor.</text>
</comment>
<keyword evidence="10 15" id="KW-0665">Pyrimidine biosynthesis</keyword>
<sequence length="361" mass="40067">MYQALRKVLFQMNPETAHDRTVQALKWMQSSPWLRQSIAKKMVIKDARLASKLWGLSFPNPIGLAAGFDKDADVFPALAALGFGFIEVGTLTPRPQSGNPQPRLFRLPGDEAVINRMGFNNHGIASARQAFEQLDRPAIPIGINLGKNKDTPNEKAAEDYILGLTELYPFGDYFVINVSSPNTKGLRDLQHAEALESLLTRILHQRDQSAQNHQQKKPLLLKIAPDLEPDAVQKIVSTAIAAGIDGIIATNTTLSREGLTSKQRHETGGLSGKPVRERSTQIIRHIYSITRGQIPLIGVGGVFTGRDVIDKLKAGANLVQVYTGMIYRGPAIVRKINQELLEWMEKEKISHFQEWIGQDLK</sequence>
<dbReference type="Proteomes" id="UP000538292">
    <property type="component" value="Unassembled WGS sequence"/>
</dbReference>
<evidence type="ECO:0000256" key="4">
    <source>
        <dbReference type="ARBA" id="ARBA00004715"/>
    </source>
</evidence>
<dbReference type="InterPro" id="IPR050074">
    <property type="entry name" value="DHO_dehydrogenase"/>
</dbReference>
<dbReference type="Pfam" id="PF01180">
    <property type="entry name" value="DHO_dh"/>
    <property type="match status" value="1"/>
</dbReference>
<feature type="binding site" evidence="15">
    <location>
        <begin position="322"/>
        <end position="323"/>
    </location>
    <ligand>
        <name>FMN</name>
        <dbReference type="ChEBI" id="CHEBI:58210"/>
    </ligand>
</feature>
<feature type="binding site" evidence="15">
    <location>
        <begin position="251"/>
        <end position="252"/>
    </location>
    <ligand>
        <name>substrate</name>
    </ligand>
</feature>
<feature type="binding site" evidence="15">
    <location>
        <position position="250"/>
    </location>
    <ligand>
        <name>FMN</name>
        <dbReference type="ChEBI" id="CHEBI:58210"/>
    </ligand>
</feature>
<feature type="binding site" evidence="15">
    <location>
        <position position="177"/>
    </location>
    <ligand>
        <name>FMN</name>
        <dbReference type="ChEBI" id="CHEBI:58210"/>
    </ligand>
</feature>
<dbReference type="EC" id="1.3.5.2" evidence="15"/>
<dbReference type="CDD" id="cd04738">
    <property type="entry name" value="DHOD_2_like"/>
    <property type="match status" value="1"/>
</dbReference>
<dbReference type="GO" id="GO:0004589">
    <property type="term" value="F:dihydroorotate dehydrogenase (NAD+) activity"/>
    <property type="evidence" value="ECO:0007669"/>
    <property type="project" value="UniProtKB-EC"/>
</dbReference>
<comment type="catalytic activity">
    <reaction evidence="13 15">
        <text>(S)-dihydroorotate + a quinone = orotate + a quinol</text>
        <dbReference type="Rhea" id="RHEA:30187"/>
        <dbReference type="ChEBI" id="CHEBI:24646"/>
        <dbReference type="ChEBI" id="CHEBI:30839"/>
        <dbReference type="ChEBI" id="CHEBI:30864"/>
        <dbReference type="ChEBI" id="CHEBI:132124"/>
        <dbReference type="EC" id="1.3.5.2"/>
    </reaction>
</comment>
<dbReference type="InterPro" id="IPR005719">
    <property type="entry name" value="Dihydroorotate_DH_2"/>
</dbReference>
<comment type="subcellular location">
    <subcellularLocation>
        <location evidence="15">Cell membrane</location>
        <topology evidence="15">Peripheral membrane protein</topology>
    </subcellularLocation>
    <subcellularLocation>
        <location evidence="3">Membrane</location>
    </subcellularLocation>
</comment>
<evidence type="ECO:0000259" key="16">
    <source>
        <dbReference type="Pfam" id="PF01180"/>
    </source>
</evidence>
<dbReference type="GO" id="GO:0005737">
    <property type="term" value="C:cytoplasm"/>
    <property type="evidence" value="ECO:0007669"/>
    <property type="project" value="InterPro"/>
</dbReference>
<name>A0A7W1XU14_9BACL</name>
<dbReference type="NCBIfam" id="NF003652">
    <property type="entry name" value="PRK05286.2-5"/>
    <property type="match status" value="1"/>
</dbReference>
<dbReference type="PROSITE" id="PS00912">
    <property type="entry name" value="DHODEHASE_2"/>
    <property type="match status" value="1"/>
</dbReference>
<keyword evidence="15" id="KW-1003">Cell membrane</keyword>
<feature type="binding site" evidence="15">
    <location>
        <position position="90"/>
    </location>
    <ligand>
        <name>FMN</name>
        <dbReference type="ChEBI" id="CHEBI:58210"/>
    </ligand>
</feature>
<gene>
    <name evidence="15" type="primary">pyrD</name>
    <name evidence="17" type="ORF">H2C83_13010</name>
</gene>
<accession>A0A7W1XU14</accession>
<dbReference type="NCBIfam" id="NF003645">
    <property type="entry name" value="PRK05286.1-2"/>
    <property type="match status" value="1"/>
</dbReference>
<feature type="binding site" evidence="15">
    <location>
        <position position="301"/>
    </location>
    <ligand>
        <name>FMN</name>
        <dbReference type="ChEBI" id="CHEBI:58210"/>
    </ligand>
</feature>
<dbReference type="SUPFAM" id="SSF51395">
    <property type="entry name" value="FMN-linked oxidoreductases"/>
    <property type="match status" value="1"/>
</dbReference>
<evidence type="ECO:0000256" key="5">
    <source>
        <dbReference type="ARBA" id="ARBA00005161"/>
    </source>
</evidence>
<evidence type="ECO:0000256" key="12">
    <source>
        <dbReference type="ARBA" id="ARBA00023136"/>
    </source>
</evidence>
<comment type="catalytic activity">
    <reaction evidence="14">
        <text>(S)-dihydroorotate + NAD(+) = orotate + NADH + H(+)</text>
        <dbReference type="Rhea" id="RHEA:13513"/>
        <dbReference type="ChEBI" id="CHEBI:15378"/>
        <dbReference type="ChEBI" id="CHEBI:30839"/>
        <dbReference type="ChEBI" id="CHEBI:30864"/>
        <dbReference type="ChEBI" id="CHEBI:57540"/>
        <dbReference type="ChEBI" id="CHEBI:57945"/>
        <dbReference type="EC" id="1.3.1.14"/>
    </reaction>
</comment>
<dbReference type="HAMAP" id="MF_00225">
    <property type="entry name" value="DHO_dh_type2"/>
    <property type="match status" value="1"/>
</dbReference>
<evidence type="ECO:0000256" key="14">
    <source>
        <dbReference type="ARBA" id="ARBA00048996"/>
    </source>
</evidence>
<dbReference type="NCBIfam" id="TIGR01036">
    <property type="entry name" value="pyrD_sub2"/>
    <property type="match status" value="1"/>
</dbReference>
<feature type="binding site" evidence="15">
    <location>
        <position position="272"/>
    </location>
    <ligand>
        <name>FMN</name>
        <dbReference type="ChEBI" id="CHEBI:58210"/>
    </ligand>
</feature>
<keyword evidence="9 15" id="KW-0288">FMN</keyword>
<feature type="binding site" evidence="15">
    <location>
        <position position="182"/>
    </location>
    <ligand>
        <name>substrate</name>
    </ligand>
</feature>
<comment type="subunit">
    <text evidence="15">Monomer.</text>
</comment>
<dbReference type="InterPro" id="IPR005720">
    <property type="entry name" value="Dihydroorotate_DH_cat"/>
</dbReference>
<dbReference type="GO" id="GO:0106430">
    <property type="term" value="F:dihydroorotate dehydrogenase (quinone) activity"/>
    <property type="evidence" value="ECO:0007669"/>
    <property type="project" value="UniProtKB-EC"/>
</dbReference>
<dbReference type="GO" id="GO:0006207">
    <property type="term" value="P:'de novo' pyrimidine nucleobase biosynthetic process"/>
    <property type="evidence" value="ECO:0007669"/>
    <property type="project" value="UniProtKB-UniRule"/>
</dbReference>
<evidence type="ECO:0000256" key="7">
    <source>
        <dbReference type="ARBA" id="ARBA00011669"/>
    </source>
</evidence>
<evidence type="ECO:0000313" key="17">
    <source>
        <dbReference type="EMBL" id="MBA4603221.1"/>
    </source>
</evidence>
<evidence type="ECO:0000256" key="6">
    <source>
        <dbReference type="ARBA" id="ARBA00005359"/>
    </source>
</evidence>
<reference evidence="17 18" key="1">
    <citation type="submission" date="2020-07" db="EMBL/GenBank/DDBJ databases">
        <title>Thermoactinomyces phylogeny.</title>
        <authorList>
            <person name="Dunlap C."/>
        </authorList>
    </citation>
    <scope>NUCLEOTIDE SEQUENCE [LARGE SCALE GENOMIC DNA]</scope>
    <source>
        <strain evidence="17 18">AMNI-1</strain>
    </source>
</reference>
<evidence type="ECO:0000256" key="13">
    <source>
        <dbReference type="ARBA" id="ARBA00048639"/>
    </source>
</evidence>
<keyword evidence="8 15" id="KW-0285">Flavoprotein</keyword>
<keyword evidence="18" id="KW-1185">Reference proteome</keyword>
<dbReference type="PROSITE" id="PS00911">
    <property type="entry name" value="DHODEHASE_1"/>
    <property type="match status" value="1"/>
</dbReference>
<feature type="domain" description="Dihydroorotate dehydrogenase catalytic" evidence="16">
    <location>
        <begin position="49"/>
        <end position="344"/>
    </location>
</feature>
<dbReference type="PANTHER" id="PTHR48109:SF4">
    <property type="entry name" value="DIHYDROOROTATE DEHYDROGENASE (QUINONE), MITOCHONDRIAL"/>
    <property type="match status" value="1"/>
</dbReference>
<comment type="pathway">
    <text evidence="5 15">Pyrimidine metabolism; UMP biosynthesis via de novo pathway; orotate from (S)-dihydroorotate (quinone route): step 1/1.</text>
</comment>
<evidence type="ECO:0000256" key="15">
    <source>
        <dbReference type="HAMAP-Rule" id="MF_00225"/>
    </source>
</evidence>
<feature type="binding site" evidence="15">
    <location>
        <begin position="115"/>
        <end position="119"/>
    </location>
    <ligand>
        <name>substrate</name>
    </ligand>
</feature>